<dbReference type="AlphaFoldDB" id="A0A2T0U4I3"/>
<comment type="caution">
    <text evidence="7">The sequence shown here is derived from an EMBL/GenBank/DDBJ whole genome shotgun (WGS) entry which is preliminary data.</text>
</comment>
<feature type="transmembrane region" description="Helical" evidence="5">
    <location>
        <begin position="57"/>
        <end position="75"/>
    </location>
</feature>
<dbReference type="InterPro" id="IPR050307">
    <property type="entry name" value="Sterol_Desaturase_Related"/>
</dbReference>
<dbReference type="GO" id="GO:0008610">
    <property type="term" value="P:lipid biosynthetic process"/>
    <property type="evidence" value="ECO:0007669"/>
    <property type="project" value="InterPro"/>
</dbReference>
<dbReference type="InterPro" id="IPR006694">
    <property type="entry name" value="Fatty_acid_hydroxylase"/>
</dbReference>
<evidence type="ECO:0000256" key="1">
    <source>
        <dbReference type="ARBA" id="ARBA00004370"/>
    </source>
</evidence>
<accession>A0A2T0U4I3</accession>
<dbReference type="Pfam" id="PF04116">
    <property type="entry name" value="FA_hydroxylase"/>
    <property type="match status" value="1"/>
</dbReference>
<keyword evidence="3 5" id="KW-1133">Transmembrane helix</keyword>
<protein>
    <submittedName>
        <fullName evidence="7">Sterol desaturase/sphingolipid hydroxylase (Fatty acid hydroxylase superfamily)</fullName>
    </submittedName>
</protein>
<gene>
    <name evidence="7" type="ORF">B0I27_105313</name>
</gene>
<keyword evidence="4 5" id="KW-0472">Membrane</keyword>
<name>A0A2T0U4I3_9SPHI</name>
<evidence type="ECO:0000313" key="7">
    <source>
        <dbReference type="EMBL" id="PRY52843.1"/>
    </source>
</evidence>
<dbReference type="GO" id="GO:0016491">
    <property type="term" value="F:oxidoreductase activity"/>
    <property type="evidence" value="ECO:0007669"/>
    <property type="project" value="InterPro"/>
</dbReference>
<evidence type="ECO:0000259" key="6">
    <source>
        <dbReference type="Pfam" id="PF04116"/>
    </source>
</evidence>
<feature type="transmembrane region" description="Helical" evidence="5">
    <location>
        <begin position="6"/>
        <end position="31"/>
    </location>
</feature>
<dbReference type="GO" id="GO:0005506">
    <property type="term" value="F:iron ion binding"/>
    <property type="evidence" value="ECO:0007669"/>
    <property type="project" value="InterPro"/>
</dbReference>
<feature type="transmembrane region" description="Helical" evidence="5">
    <location>
        <begin position="95"/>
        <end position="114"/>
    </location>
</feature>
<evidence type="ECO:0000256" key="3">
    <source>
        <dbReference type="ARBA" id="ARBA00022989"/>
    </source>
</evidence>
<feature type="domain" description="Fatty acid hydroxylase" evidence="6">
    <location>
        <begin position="101"/>
        <end position="236"/>
    </location>
</feature>
<reference evidence="7 8" key="1">
    <citation type="submission" date="2018-03" db="EMBL/GenBank/DDBJ databases">
        <title>Genomic Encyclopedia of Type Strains, Phase III (KMG-III): the genomes of soil and plant-associated and newly described type strains.</title>
        <authorList>
            <person name="Whitman W."/>
        </authorList>
    </citation>
    <scope>NUCLEOTIDE SEQUENCE [LARGE SCALE GENOMIC DNA]</scope>
    <source>
        <strain evidence="7 8">CGMCC 1.9313</strain>
    </source>
</reference>
<evidence type="ECO:0000256" key="5">
    <source>
        <dbReference type="SAM" id="Phobius"/>
    </source>
</evidence>
<organism evidence="7 8">
    <name type="scientific">Arcticibacter pallidicorallinus</name>
    <dbReference type="NCBI Taxonomy" id="1259464"/>
    <lineage>
        <taxon>Bacteria</taxon>
        <taxon>Pseudomonadati</taxon>
        <taxon>Bacteroidota</taxon>
        <taxon>Sphingobacteriia</taxon>
        <taxon>Sphingobacteriales</taxon>
        <taxon>Sphingobacteriaceae</taxon>
        <taxon>Arcticibacter</taxon>
    </lineage>
</organism>
<dbReference type="RefSeq" id="WP_106293241.1">
    <property type="nucleotide sequence ID" value="NZ_PVTH01000005.1"/>
</dbReference>
<evidence type="ECO:0000256" key="2">
    <source>
        <dbReference type="ARBA" id="ARBA00022692"/>
    </source>
</evidence>
<keyword evidence="8" id="KW-1185">Reference proteome</keyword>
<evidence type="ECO:0000313" key="8">
    <source>
        <dbReference type="Proteomes" id="UP000238034"/>
    </source>
</evidence>
<dbReference type="OrthoDB" id="9770329at2"/>
<dbReference type="PANTHER" id="PTHR11863">
    <property type="entry name" value="STEROL DESATURASE"/>
    <property type="match status" value="1"/>
</dbReference>
<comment type="subcellular location">
    <subcellularLocation>
        <location evidence="1">Membrane</location>
    </subcellularLocation>
</comment>
<evidence type="ECO:0000256" key="4">
    <source>
        <dbReference type="ARBA" id="ARBA00023136"/>
    </source>
</evidence>
<dbReference type="EMBL" id="PVTH01000005">
    <property type="protein sequence ID" value="PRY52843.1"/>
    <property type="molecule type" value="Genomic_DNA"/>
</dbReference>
<dbReference type="Proteomes" id="UP000238034">
    <property type="component" value="Unassembled WGS sequence"/>
</dbReference>
<dbReference type="GO" id="GO:0016020">
    <property type="term" value="C:membrane"/>
    <property type="evidence" value="ECO:0007669"/>
    <property type="project" value="UniProtKB-SubCell"/>
</dbReference>
<sequence>MENFIEIFISIFAVSVVRYFLVAGIAFYLVYKLLERKLSRSKIQSRQASDKDFRREILHSMQSTAIMSGVAFLVLFTDLKQYTLIYNDLSSFGSWYLPVSVALGLIIHDTYFYWMHRFLHHPKIFRYAHLIHHKSVNPSPWASYSFHVLEAFTEGAILVVLAVVLPMHPLAIALFVFSGFVINVYGHLGYEIMPRGFRRTWLFEVINTSTHHNMHHSRFKGNYGLYFRFWDRVMGTEHPEYVREYDRLQKQRFG</sequence>
<keyword evidence="2 5" id="KW-0812">Transmembrane</keyword>
<proteinExistence type="predicted"/>